<dbReference type="Proteomes" id="UP000812013">
    <property type="component" value="Unassembled WGS sequence"/>
</dbReference>
<feature type="domain" description="Acyl-CoA dehydrogenase/oxidase N-terminal" evidence="1">
    <location>
        <begin position="6"/>
        <end position="86"/>
    </location>
</feature>
<dbReference type="SUPFAM" id="SSF56645">
    <property type="entry name" value="Acyl-CoA dehydrogenase NM domain-like"/>
    <property type="match status" value="1"/>
</dbReference>
<protein>
    <submittedName>
        <fullName evidence="2">Acyl-CoA dehydrogenase</fullName>
    </submittedName>
</protein>
<keyword evidence="3" id="KW-1185">Reference proteome</keyword>
<name>A0ABS6ZBJ7_9ACTN</name>
<dbReference type="Pfam" id="PF02771">
    <property type="entry name" value="Acyl-CoA_dh_N"/>
    <property type="match status" value="1"/>
</dbReference>
<evidence type="ECO:0000259" key="1">
    <source>
        <dbReference type="Pfam" id="PF02771"/>
    </source>
</evidence>
<dbReference type="InterPro" id="IPR013786">
    <property type="entry name" value="AcylCoA_DH/ox_N"/>
</dbReference>
<sequence length="183" mass="17771">MRFLPTDEQSDLARTLSALLSAADVPAAVRAWSAGDHGPGRALWSKLAATGLFALAVPEEHGGLGPLPVELAVSFIELGRYGVPGPLVETAAAAALLPAKLLPALADGATSATLTLPGAGPYALDPDAASLIVTVTVTAGDGGAGAGAAYPVPVHGAAHAAGGAAYDVYAAPGHGGLLASADP</sequence>
<evidence type="ECO:0000313" key="3">
    <source>
        <dbReference type="Proteomes" id="UP000812013"/>
    </source>
</evidence>
<feature type="non-terminal residue" evidence="2">
    <location>
        <position position="183"/>
    </location>
</feature>
<dbReference type="RefSeq" id="WP_219670054.1">
    <property type="nucleotide sequence ID" value="NZ_WTFF01000223.1"/>
</dbReference>
<comment type="caution">
    <text evidence="2">The sequence shown here is derived from an EMBL/GenBank/DDBJ whole genome shotgun (WGS) entry which is preliminary data.</text>
</comment>
<dbReference type="Gene3D" id="1.10.540.10">
    <property type="entry name" value="Acyl-CoA dehydrogenase/oxidase, N-terminal domain"/>
    <property type="match status" value="1"/>
</dbReference>
<proteinExistence type="predicted"/>
<dbReference type="InterPro" id="IPR037069">
    <property type="entry name" value="AcylCoA_DH/ox_N_sf"/>
</dbReference>
<evidence type="ECO:0000313" key="2">
    <source>
        <dbReference type="EMBL" id="MBW5485145.1"/>
    </source>
</evidence>
<reference evidence="2 3" key="1">
    <citation type="submission" date="2019-12" db="EMBL/GenBank/DDBJ databases">
        <title>Genome sequence of Streptomyces bambusae.</title>
        <authorList>
            <person name="Bansal K."/>
            <person name="Choksket S."/>
            <person name="Korpole S."/>
            <person name="Patil P.B."/>
        </authorList>
    </citation>
    <scope>NUCLEOTIDE SEQUENCE [LARGE SCALE GENOMIC DNA]</scope>
    <source>
        <strain evidence="2 3">SK60</strain>
    </source>
</reference>
<organism evidence="2 3">
    <name type="scientific">Streptomyces bambusae</name>
    <dbReference type="NCBI Taxonomy" id="1550616"/>
    <lineage>
        <taxon>Bacteria</taxon>
        <taxon>Bacillati</taxon>
        <taxon>Actinomycetota</taxon>
        <taxon>Actinomycetes</taxon>
        <taxon>Kitasatosporales</taxon>
        <taxon>Streptomycetaceae</taxon>
        <taxon>Streptomyces</taxon>
    </lineage>
</organism>
<gene>
    <name evidence="2" type="ORF">GPJ59_25520</name>
</gene>
<accession>A0ABS6ZBJ7</accession>
<dbReference type="InterPro" id="IPR009100">
    <property type="entry name" value="AcylCoA_DH/oxidase_NM_dom_sf"/>
</dbReference>
<dbReference type="EMBL" id="WTFF01000223">
    <property type="protein sequence ID" value="MBW5485145.1"/>
    <property type="molecule type" value="Genomic_DNA"/>
</dbReference>